<accession>A0A3E0M5B4</accession>
<organism evidence="3 4">
    <name type="scientific">Microcystis aeruginosa DA14</name>
    <dbReference type="NCBI Taxonomy" id="1987506"/>
    <lineage>
        <taxon>Bacteria</taxon>
        <taxon>Bacillati</taxon>
        <taxon>Cyanobacteriota</taxon>
        <taxon>Cyanophyceae</taxon>
        <taxon>Oscillatoriophycideae</taxon>
        <taxon>Chroococcales</taxon>
        <taxon>Microcystaceae</taxon>
        <taxon>Microcystis</taxon>
    </lineage>
</organism>
<protein>
    <submittedName>
        <fullName evidence="3">Uncharacterized protein</fullName>
    </submittedName>
</protein>
<feature type="compositionally biased region" description="Polar residues" evidence="1">
    <location>
        <begin position="581"/>
        <end position="595"/>
    </location>
</feature>
<comment type="caution">
    <text evidence="3">The sequence shown here is derived from an EMBL/GenBank/DDBJ whole genome shotgun (WGS) entry which is preliminary data.</text>
</comment>
<evidence type="ECO:0000313" key="3">
    <source>
        <dbReference type="EMBL" id="REJ54806.1"/>
    </source>
</evidence>
<reference evidence="3 4" key="1">
    <citation type="submission" date="2017-08" db="EMBL/GenBank/DDBJ databases">
        <title>Functional genomic and metabolic studies of the symbiotic interactions of six Microcystis-dominated communities.</title>
        <authorList>
            <person name="Li Q."/>
            <person name="Lin F."/>
        </authorList>
    </citation>
    <scope>NUCLEOTIDE SEQUENCE [LARGE SCALE GENOMIC DNA]</scope>
    <source>
        <strain evidence="3">DA14</strain>
    </source>
</reference>
<keyword evidence="2" id="KW-0472">Membrane</keyword>
<feature type="compositionally biased region" description="Acidic residues" evidence="1">
    <location>
        <begin position="602"/>
        <end position="616"/>
    </location>
</feature>
<sequence length="616" mass="68688">MTSTTSTPNLPTQAQWDAANQFLQELLINNNLAQGYLNIAQQANGQDNAPTRLTDWLQGQGYDTTPALIYGALVAVQNTTLGYWLGIYGQSYQQTGTISTDAPVLCILPDINGNITPYLNGVALVNYTFKSVESDGSFNPILSWGLESNSTAGEITFYYTPEVNTDPNPPTGYTGNWFQGTLQTGANAPQESFFGALGSANAEALPTVSLSGEDPHQQQSESWLKQTIAWLNAHPAAWVGVGIGGLVVAVGLIYGGYKLARWAYQSIQQCQQEREQARQEINNDFQNDSQEEIDPLEQGIRVRVENQPRQRQQQIIHEEEEEESDAEIESLEQGIRQEVQNEQRQLEEQPAERYPNVFDNPRMTLKDVEKTRIFQQAQNQLQKPELKNLDSVSNLQNPDAYIHQGESDLQGIQDSAKFPSYLNQEEPLLQSLILSEDAENQNIDHLEQKIEYPPSYPQRVLDLPKAEQWHLLSPHYQQQLQENLGKRLNRLVSFGENPQPPSQFQPNNLDDNDLNASQNLNDGNSSQDISGNDLNASQNLKDGNSGIDQSTMLSRPTITQQQTSQKVDVNKQGSSSQQSQPNPLSDQKIQQVEQKNQSSDQDSNDGGDEIEGEEGK</sequence>
<keyword evidence="2" id="KW-0812">Transmembrane</keyword>
<name>A0A3E0M5B4_MICAE</name>
<evidence type="ECO:0000313" key="4">
    <source>
        <dbReference type="Proteomes" id="UP000256301"/>
    </source>
</evidence>
<feature type="transmembrane region" description="Helical" evidence="2">
    <location>
        <begin position="236"/>
        <end position="257"/>
    </location>
</feature>
<feature type="region of interest" description="Disordered" evidence="1">
    <location>
        <begin position="307"/>
        <end position="330"/>
    </location>
</feature>
<gene>
    <name evidence="3" type="ORF">DWQ56_17640</name>
</gene>
<dbReference type="AlphaFoldDB" id="A0A3E0M5B4"/>
<feature type="compositionally biased region" description="Polar residues" evidence="1">
    <location>
        <begin position="514"/>
        <end position="567"/>
    </location>
</feature>
<keyword evidence="2" id="KW-1133">Transmembrane helix</keyword>
<proteinExistence type="predicted"/>
<evidence type="ECO:0000256" key="2">
    <source>
        <dbReference type="SAM" id="Phobius"/>
    </source>
</evidence>
<feature type="region of interest" description="Disordered" evidence="1">
    <location>
        <begin position="492"/>
        <end position="616"/>
    </location>
</feature>
<evidence type="ECO:0000256" key="1">
    <source>
        <dbReference type="SAM" id="MobiDB-lite"/>
    </source>
</evidence>
<dbReference type="Proteomes" id="UP000256301">
    <property type="component" value="Unassembled WGS sequence"/>
</dbReference>
<dbReference type="EMBL" id="QQWE01000006">
    <property type="protein sequence ID" value="REJ54806.1"/>
    <property type="molecule type" value="Genomic_DNA"/>
</dbReference>
<feature type="compositionally biased region" description="Acidic residues" evidence="1">
    <location>
        <begin position="318"/>
        <end position="330"/>
    </location>
</feature>